<evidence type="ECO:0000313" key="1">
    <source>
        <dbReference type="EMBL" id="MDW2761056.1"/>
    </source>
</evidence>
<accession>A0AAP5XYP5</accession>
<sequence>MTTLSAGIDSKTTLQLLRLGQSVAEFDDSLEKYFIENQAYHYLIKDRADFIAGDKGTGKTAVYKILQKRYSTTPELKDIEVIAGFNPIGNPVFQRLVQQDVNVLTEGQYVSVWKTYMLSLVGNWLIDIVGEDFSENLSRLHKLLDETKLLSKGNKPETIFGKIITLLKGTFIPETSETTFAISETGLPIVSQKFTFGDGGKKESSKVNEITHEEAFELLNDCLNDFGYSVWVALDRLDEAFQGYPDIEVPALRALLRTYLDLLAFDKIRLKVFVRKDLFRKIIGSGFVNLTHINARKVEIVWDEADLLSLLSRRIRDSSHFIQAMEAQTDSDEVLFYKIFPEKVDAADRKPTTFNWIMSRIRDGNDIRAPRNLIDLVGKATDEQIRADSRTPRVINEQGRLVMSEALRNALSKLSDQRVQDTLLAEVGPEIAGYINKFNSEKAEHNLDTLSKVLELEGEKLQFAIKQLMEVGFLEEIKDTWKIPMLYRDGLGVTQGKAFS</sequence>
<evidence type="ECO:0008006" key="3">
    <source>
        <dbReference type="Google" id="ProtNLM"/>
    </source>
</evidence>
<dbReference type="EMBL" id="JAWPBU010000035">
    <property type="protein sequence ID" value="MDW2761056.1"/>
    <property type="molecule type" value="Genomic_DNA"/>
</dbReference>
<evidence type="ECO:0000313" key="2">
    <source>
        <dbReference type="Proteomes" id="UP001278087"/>
    </source>
</evidence>
<dbReference type="RefSeq" id="WP_264364050.1">
    <property type="nucleotide sequence ID" value="NZ_CP128207.1"/>
</dbReference>
<dbReference type="Proteomes" id="UP001278087">
    <property type="component" value="Unassembled WGS sequence"/>
</dbReference>
<comment type="caution">
    <text evidence="1">The sequence shown here is derived from an EMBL/GenBank/DDBJ whole genome shotgun (WGS) entry which is preliminary data.</text>
</comment>
<dbReference type="InterPro" id="IPR059206">
    <property type="entry name" value="Sll1717-like"/>
</dbReference>
<dbReference type="NCBIfam" id="NF047389">
    <property type="entry name" value="ATPase_Sll1717"/>
    <property type="match status" value="1"/>
</dbReference>
<organism evidence="1 2">
    <name type="scientific">Citrobacter freundii</name>
    <dbReference type="NCBI Taxonomy" id="546"/>
    <lineage>
        <taxon>Bacteria</taxon>
        <taxon>Pseudomonadati</taxon>
        <taxon>Pseudomonadota</taxon>
        <taxon>Gammaproteobacteria</taxon>
        <taxon>Enterobacterales</taxon>
        <taxon>Enterobacteriaceae</taxon>
        <taxon>Citrobacter</taxon>
        <taxon>Citrobacter freundii complex</taxon>
    </lineage>
</organism>
<proteinExistence type="predicted"/>
<dbReference type="AlphaFoldDB" id="A0AAP5XYP5"/>
<reference evidence="1" key="1">
    <citation type="submission" date="2023-10" db="EMBL/GenBank/DDBJ databases">
        <title>Fecal carriage and genetic characteristics of carbapenem-resistant Enterobacterales among healthy adults from four provinces of China.</title>
        <authorList>
            <person name="Li Y."/>
            <person name="Zhang R."/>
        </authorList>
    </citation>
    <scope>NUCLEOTIDE SEQUENCE</scope>
    <source>
        <strain evidence="1">HN-136</strain>
    </source>
</reference>
<name>A0AAP5XYP5_CITFR</name>
<protein>
    <recommendedName>
        <fullName evidence="3">ATPase</fullName>
    </recommendedName>
</protein>
<gene>
    <name evidence="1" type="ORF">RYZ67_21615</name>
</gene>